<accession>A0A7Y9YE83</accession>
<comment type="caution">
    <text evidence="3">The sequence shown here is derived from an EMBL/GenBank/DDBJ whole genome shotgun (WGS) entry which is preliminary data.</text>
</comment>
<keyword evidence="2" id="KW-0472">Membrane</keyword>
<keyword evidence="2" id="KW-0812">Transmembrane</keyword>
<proteinExistence type="predicted"/>
<feature type="region of interest" description="Disordered" evidence="1">
    <location>
        <begin position="148"/>
        <end position="174"/>
    </location>
</feature>
<evidence type="ECO:0000256" key="1">
    <source>
        <dbReference type="SAM" id="MobiDB-lite"/>
    </source>
</evidence>
<feature type="compositionally biased region" description="Basic and acidic residues" evidence="1">
    <location>
        <begin position="153"/>
        <end position="174"/>
    </location>
</feature>
<evidence type="ECO:0000313" key="4">
    <source>
        <dbReference type="Proteomes" id="UP000537326"/>
    </source>
</evidence>
<reference evidence="3 4" key="1">
    <citation type="submission" date="2020-07" db="EMBL/GenBank/DDBJ databases">
        <title>Sequencing the genomes of 1000 actinobacteria strains.</title>
        <authorList>
            <person name="Klenk H.-P."/>
        </authorList>
    </citation>
    <scope>NUCLEOTIDE SEQUENCE [LARGE SCALE GENOMIC DNA]</scope>
    <source>
        <strain evidence="3 4">DSM 18248</strain>
    </source>
</reference>
<evidence type="ECO:0000256" key="2">
    <source>
        <dbReference type="SAM" id="Phobius"/>
    </source>
</evidence>
<sequence length="174" mass="19390">MSQEWSAPAWAVVAVLGTVAALLLLLLGALVVVVVTTRRTLARTDAESAVVLDRLLHLEQTLAARPVPEARTEEREYLITHLGEDDPDERGDDRTGPAPMLPAPVFADMVLRETAVQATTLAAGLRRALSPEVRHRIRFEMRREVKRARKQRRADLRAARRDLHARQRAAEQAA</sequence>
<dbReference type="Proteomes" id="UP000537326">
    <property type="component" value="Unassembled WGS sequence"/>
</dbReference>
<dbReference type="RefSeq" id="WP_179530915.1">
    <property type="nucleotide sequence ID" value="NZ_BAAAPP010000004.1"/>
</dbReference>
<organism evidence="3 4">
    <name type="scientific">Nocardioides marinus</name>
    <dbReference type="NCBI Taxonomy" id="374514"/>
    <lineage>
        <taxon>Bacteria</taxon>
        <taxon>Bacillati</taxon>
        <taxon>Actinomycetota</taxon>
        <taxon>Actinomycetes</taxon>
        <taxon>Propionibacteriales</taxon>
        <taxon>Nocardioidaceae</taxon>
        <taxon>Nocardioides</taxon>
    </lineage>
</organism>
<feature type="transmembrane region" description="Helical" evidence="2">
    <location>
        <begin position="12"/>
        <end position="35"/>
    </location>
</feature>
<dbReference type="EMBL" id="JACBZI010000001">
    <property type="protein sequence ID" value="NYI10019.1"/>
    <property type="molecule type" value="Genomic_DNA"/>
</dbReference>
<protein>
    <submittedName>
        <fullName evidence="3">Uncharacterized protein</fullName>
    </submittedName>
</protein>
<gene>
    <name evidence="3" type="ORF">BKA05_001534</name>
</gene>
<keyword evidence="2" id="KW-1133">Transmembrane helix</keyword>
<evidence type="ECO:0000313" key="3">
    <source>
        <dbReference type="EMBL" id="NYI10019.1"/>
    </source>
</evidence>
<keyword evidence="4" id="KW-1185">Reference proteome</keyword>
<dbReference type="AlphaFoldDB" id="A0A7Y9YE83"/>
<name>A0A7Y9YE83_9ACTN</name>